<dbReference type="Gene3D" id="3.60.15.10">
    <property type="entry name" value="Ribonuclease Z/Hydroxyacylglutathione hydrolase-like"/>
    <property type="match status" value="1"/>
</dbReference>
<keyword evidence="3" id="KW-1185">Reference proteome</keyword>
<dbReference type="Pfam" id="PF00753">
    <property type="entry name" value="Lactamase_B"/>
    <property type="match status" value="1"/>
</dbReference>
<name>A0ABN0XBZ3_9LACT</name>
<dbReference type="RefSeq" id="WP_343754632.1">
    <property type="nucleotide sequence ID" value="NZ_BAAACW010000068.1"/>
</dbReference>
<dbReference type="InterPro" id="IPR050855">
    <property type="entry name" value="NDM-1-like"/>
</dbReference>
<dbReference type="InterPro" id="IPR001279">
    <property type="entry name" value="Metallo-B-lactamas"/>
</dbReference>
<feature type="domain" description="Metallo-beta-lactamase" evidence="1">
    <location>
        <begin position="34"/>
        <end position="244"/>
    </location>
</feature>
<sequence length="278" mass="31133">MRYGDDYKKLPVYSKESGKGVEVTEDVYVFTDQIVNLIFIGKPGDESYVIIDAGMPKRSETIIQAAEDRFGTDAKPRAIILTHGHFDHVGSVIELIEKWNSPVYAHTKEFPYLTGKRAYPEPDYKADGGMVVKASKLFPTDPIDLGDRLHPLPEDGTVPHLAEFKWLPVPGHTEGQVALFRETDRLLIAADAFVTTEQESLYSVLTQKEEVSGPPRYLTPDWTAAKLSFEKLVHLNPYHAITGHGKPMSGDKLKDGMNHVLNNWEEVALPDKGKFVED</sequence>
<organism evidence="2 3">
    <name type="scientific">Alkalibacterium iburiense</name>
    <dbReference type="NCBI Taxonomy" id="290589"/>
    <lineage>
        <taxon>Bacteria</taxon>
        <taxon>Bacillati</taxon>
        <taxon>Bacillota</taxon>
        <taxon>Bacilli</taxon>
        <taxon>Lactobacillales</taxon>
        <taxon>Carnobacteriaceae</taxon>
        <taxon>Alkalibacterium</taxon>
    </lineage>
</organism>
<dbReference type="SMART" id="SM00849">
    <property type="entry name" value="Lactamase_B"/>
    <property type="match status" value="1"/>
</dbReference>
<gene>
    <name evidence="2" type="ORF">GCM10008932_11130</name>
</gene>
<dbReference type="InterPro" id="IPR036866">
    <property type="entry name" value="RibonucZ/Hydroxyglut_hydro"/>
</dbReference>
<dbReference type="PANTHER" id="PTHR42951">
    <property type="entry name" value="METALLO-BETA-LACTAMASE DOMAIN-CONTAINING"/>
    <property type="match status" value="1"/>
</dbReference>
<evidence type="ECO:0000259" key="1">
    <source>
        <dbReference type="SMART" id="SM00849"/>
    </source>
</evidence>
<evidence type="ECO:0000313" key="2">
    <source>
        <dbReference type="EMBL" id="GAA0360326.1"/>
    </source>
</evidence>
<proteinExistence type="predicted"/>
<accession>A0ABN0XBZ3</accession>
<evidence type="ECO:0000313" key="3">
    <source>
        <dbReference type="Proteomes" id="UP001501166"/>
    </source>
</evidence>
<reference evidence="2 3" key="1">
    <citation type="journal article" date="2019" name="Int. J. Syst. Evol. Microbiol.">
        <title>The Global Catalogue of Microorganisms (GCM) 10K type strain sequencing project: providing services to taxonomists for standard genome sequencing and annotation.</title>
        <authorList>
            <consortium name="The Broad Institute Genomics Platform"/>
            <consortium name="The Broad Institute Genome Sequencing Center for Infectious Disease"/>
            <person name="Wu L."/>
            <person name="Ma J."/>
        </authorList>
    </citation>
    <scope>NUCLEOTIDE SEQUENCE [LARGE SCALE GENOMIC DNA]</scope>
    <source>
        <strain evidence="2 3">JCM 12662</strain>
    </source>
</reference>
<dbReference type="SUPFAM" id="SSF56281">
    <property type="entry name" value="Metallo-hydrolase/oxidoreductase"/>
    <property type="match status" value="1"/>
</dbReference>
<dbReference type="Proteomes" id="UP001501166">
    <property type="component" value="Unassembled WGS sequence"/>
</dbReference>
<comment type="caution">
    <text evidence="2">The sequence shown here is derived from an EMBL/GenBank/DDBJ whole genome shotgun (WGS) entry which is preliminary data.</text>
</comment>
<dbReference type="EMBL" id="BAAACW010000068">
    <property type="protein sequence ID" value="GAA0360326.1"/>
    <property type="molecule type" value="Genomic_DNA"/>
</dbReference>
<dbReference type="CDD" id="cd07721">
    <property type="entry name" value="yflN-like_MBL-fold"/>
    <property type="match status" value="1"/>
</dbReference>
<dbReference type="PANTHER" id="PTHR42951:SF17">
    <property type="entry name" value="METALLO-BETA-LACTAMASE DOMAIN-CONTAINING PROTEIN"/>
    <property type="match status" value="1"/>
</dbReference>
<protein>
    <submittedName>
        <fullName evidence="2">MBL fold metallo-hydrolase</fullName>
    </submittedName>
</protein>